<evidence type="ECO:0000256" key="1">
    <source>
        <dbReference type="SAM" id="MobiDB-lite"/>
    </source>
</evidence>
<feature type="compositionally biased region" description="Basic and acidic residues" evidence="1">
    <location>
        <begin position="190"/>
        <end position="205"/>
    </location>
</feature>
<organism evidence="2 3">
    <name type="scientific">Rhynchosporium secalis</name>
    <name type="common">Barley scald fungus</name>
    <dbReference type="NCBI Taxonomy" id="38038"/>
    <lineage>
        <taxon>Eukaryota</taxon>
        <taxon>Fungi</taxon>
        <taxon>Dikarya</taxon>
        <taxon>Ascomycota</taxon>
        <taxon>Pezizomycotina</taxon>
        <taxon>Leotiomycetes</taxon>
        <taxon>Helotiales</taxon>
        <taxon>Ploettnerulaceae</taxon>
        <taxon>Rhynchosporium</taxon>
    </lineage>
</organism>
<dbReference type="Proteomes" id="UP000177625">
    <property type="component" value="Unassembled WGS sequence"/>
</dbReference>
<proteinExistence type="predicted"/>
<evidence type="ECO:0000313" key="2">
    <source>
        <dbReference type="EMBL" id="CZT43979.1"/>
    </source>
</evidence>
<feature type="compositionally biased region" description="Low complexity" evidence="1">
    <location>
        <begin position="30"/>
        <end position="56"/>
    </location>
</feature>
<gene>
    <name evidence="2" type="ORF">RSE6_04094</name>
</gene>
<feature type="region of interest" description="Disordered" evidence="1">
    <location>
        <begin position="268"/>
        <end position="291"/>
    </location>
</feature>
<sequence length="291" mass="31856">MYATLKLPRPTSMPRRQPMPSTSSAPQTGRLLSNPSSNRLPLASSAPTSSASSDTDSASTIAMSAAPQTIAYTGRRSFFPATAPLNIVAPQPIRHGRVSVQNLERNAKSSEGIVGPIQSRPGVVDNTTRHADTKDDQLHRPELRESIDQLYHYVERHNFKCWNDSPLGKSNLYRSIRSGFLDPNDVAKSPNRDLLEGSTPDRDDSSSGLTLEIGRGFEVRRPGVIENSSNRDLLVGSTPYQSGQYRGIGLEHKGKWLGVLDPTVVQNSRNRELLQDSTPDSDESLSGSTRH</sequence>
<feature type="region of interest" description="Disordered" evidence="1">
    <location>
        <begin position="112"/>
        <end position="135"/>
    </location>
</feature>
<evidence type="ECO:0000313" key="3">
    <source>
        <dbReference type="Proteomes" id="UP000177625"/>
    </source>
</evidence>
<feature type="region of interest" description="Disordered" evidence="1">
    <location>
        <begin position="1"/>
        <end position="56"/>
    </location>
</feature>
<name>A0A1E1M4F2_RHYSE</name>
<protein>
    <submittedName>
        <fullName evidence="2">Uncharacterized protein</fullName>
    </submittedName>
</protein>
<accession>A0A1E1M4F2</accession>
<dbReference type="EMBL" id="FJVC01000157">
    <property type="protein sequence ID" value="CZT43979.1"/>
    <property type="molecule type" value="Genomic_DNA"/>
</dbReference>
<feature type="region of interest" description="Disordered" evidence="1">
    <location>
        <begin position="183"/>
        <end position="210"/>
    </location>
</feature>
<dbReference type="AlphaFoldDB" id="A0A1E1M4F2"/>
<reference evidence="3" key="1">
    <citation type="submission" date="2016-03" db="EMBL/GenBank/DDBJ databases">
        <authorList>
            <person name="Guldener U."/>
        </authorList>
    </citation>
    <scope>NUCLEOTIDE SEQUENCE [LARGE SCALE GENOMIC DNA]</scope>
</reference>
<keyword evidence="3" id="KW-1185">Reference proteome</keyword>